<evidence type="ECO:0000256" key="5">
    <source>
        <dbReference type="ARBA" id="ARBA00022792"/>
    </source>
</evidence>
<sequence>MSFLQNFLNHYFPTVRADDEEVIDPQKVLRAWCSRQKKCSDLQVLLDICNDRVSSKKQTEETCMEELLDYVECVDQCVAKRLFSKLK</sequence>
<dbReference type="Proteomes" id="UP001642520">
    <property type="component" value="Unassembled WGS sequence"/>
</dbReference>
<evidence type="ECO:0000256" key="4">
    <source>
        <dbReference type="ARBA" id="ARBA00022660"/>
    </source>
</evidence>
<keyword evidence="7 9" id="KW-0496">Mitochondrion</keyword>
<evidence type="ECO:0000256" key="3">
    <source>
        <dbReference type="ARBA" id="ARBA00022448"/>
    </source>
</evidence>
<evidence type="ECO:0000256" key="1">
    <source>
        <dbReference type="ARBA" id="ARBA00004137"/>
    </source>
</evidence>
<dbReference type="Pfam" id="PF02320">
    <property type="entry name" value="UCR_hinge"/>
    <property type="match status" value="1"/>
</dbReference>
<keyword evidence="4 9" id="KW-0679">Respiratory chain</keyword>
<dbReference type="EMBL" id="CAXAJV020001299">
    <property type="protein sequence ID" value="CAL7948857.1"/>
    <property type="molecule type" value="Genomic_DNA"/>
</dbReference>
<comment type="function">
    <text evidence="9">Component of the ubiquinol-cytochrome c oxidoreductase, a multisubunit transmembrane complex that is part of the mitochondrial electron transport chain which drives oxidative phosphorylation.</text>
</comment>
<protein>
    <recommendedName>
        <fullName evidence="9">Cytochrome b-c1 complex subunit 6</fullName>
    </recommendedName>
</protein>
<dbReference type="Gene3D" id="1.10.287.20">
    <property type="entry name" value="Ubiquinol-cytochrome C reductase hinge domain"/>
    <property type="match status" value="1"/>
</dbReference>
<dbReference type="PANTHER" id="PTHR15336">
    <property type="entry name" value="UBIQUINOL-CYTOCHROME C REDUCTASE COMPLEX 7.8 KDA PROTEIN"/>
    <property type="match status" value="1"/>
</dbReference>
<comment type="subcellular location">
    <subcellularLocation>
        <location evidence="1">Mitochondrion inner membrane</location>
        <topology evidence="1">Peripheral membrane protein</topology>
        <orientation evidence="1">Intermembrane side</orientation>
    </subcellularLocation>
</comment>
<comment type="similarity">
    <text evidence="2 9">Belongs to the UQCRH/QCR6 family.</text>
</comment>
<organism evidence="11 12">
    <name type="scientific">Xylocopa violacea</name>
    <name type="common">Violet carpenter bee</name>
    <name type="synonym">Apis violacea</name>
    <dbReference type="NCBI Taxonomy" id="135666"/>
    <lineage>
        <taxon>Eukaryota</taxon>
        <taxon>Metazoa</taxon>
        <taxon>Ecdysozoa</taxon>
        <taxon>Arthropoda</taxon>
        <taxon>Hexapoda</taxon>
        <taxon>Insecta</taxon>
        <taxon>Pterygota</taxon>
        <taxon>Neoptera</taxon>
        <taxon>Endopterygota</taxon>
        <taxon>Hymenoptera</taxon>
        <taxon>Apocrita</taxon>
        <taxon>Aculeata</taxon>
        <taxon>Apoidea</taxon>
        <taxon>Anthophila</taxon>
        <taxon>Apidae</taxon>
        <taxon>Xylocopa</taxon>
        <taxon>Xylocopa</taxon>
    </lineage>
</organism>
<evidence type="ECO:0000256" key="2">
    <source>
        <dbReference type="ARBA" id="ARBA00006498"/>
    </source>
</evidence>
<dbReference type="InterPro" id="IPR023184">
    <property type="entry name" value="Ubol_cytC_Rdtase_hinge_dom"/>
</dbReference>
<gene>
    <name evidence="11" type="ORF">XYLVIOL_LOCUS9113</name>
</gene>
<accession>A0ABP1P858</accession>
<feature type="domain" description="Ubiquinol-cytochrome C reductase hinge" evidence="10">
    <location>
        <begin position="24"/>
        <end position="87"/>
    </location>
</feature>
<evidence type="ECO:0000256" key="9">
    <source>
        <dbReference type="PIRNR" id="PIRNR000019"/>
    </source>
</evidence>
<evidence type="ECO:0000256" key="6">
    <source>
        <dbReference type="ARBA" id="ARBA00022982"/>
    </source>
</evidence>
<evidence type="ECO:0000313" key="11">
    <source>
        <dbReference type="EMBL" id="CAL7948857.1"/>
    </source>
</evidence>
<name>A0ABP1P858_XYLVO</name>
<keyword evidence="3 9" id="KW-0813">Transport</keyword>
<keyword evidence="8 9" id="KW-0472">Membrane</keyword>
<evidence type="ECO:0000256" key="7">
    <source>
        <dbReference type="ARBA" id="ARBA00023128"/>
    </source>
</evidence>
<dbReference type="InterPro" id="IPR003422">
    <property type="entry name" value="Cyt_b-c1_6"/>
</dbReference>
<dbReference type="SUPFAM" id="SSF81531">
    <property type="entry name" value="Non-heme 11 kDa protein of cytochrome bc1 complex (Ubiquinol-cytochrome c reductase)"/>
    <property type="match status" value="1"/>
</dbReference>
<dbReference type="PANTHER" id="PTHR15336:SF0">
    <property type="entry name" value="CYTOCHROME B-C1 COMPLEX SUBUNIT 6, MITOCHONDRIAL"/>
    <property type="match status" value="1"/>
</dbReference>
<keyword evidence="6 9" id="KW-0249">Electron transport</keyword>
<comment type="caution">
    <text evidence="11">The sequence shown here is derived from an EMBL/GenBank/DDBJ whole genome shotgun (WGS) entry which is preliminary data.</text>
</comment>
<evidence type="ECO:0000256" key="8">
    <source>
        <dbReference type="ARBA" id="ARBA00023136"/>
    </source>
</evidence>
<evidence type="ECO:0000313" key="12">
    <source>
        <dbReference type="Proteomes" id="UP001642520"/>
    </source>
</evidence>
<reference evidence="11 12" key="1">
    <citation type="submission" date="2024-08" db="EMBL/GenBank/DDBJ databases">
        <authorList>
            <person name="Will J Nash"/>
            <person name="Angela Man"/>
            <person name="Seanna McTaggart"/>
            <person name="Kendall Baker"/>
            <person name="Tom Barker"/>
            <person name="Leah Catchpole"/>
            <person name="Alex Durrant"/>
            <person name="Karim Gharbi"/>
            <person name="Naomi Irish"/>
            <person name="Gemy Kaithakottil"/>
            <person name="Debby Ku"/>
            <person name="Aaliyah Providence"/>
            <person name="Felix Shaw"/>
            <person name="David Swarbreck"/>
            <person name="Chris Watkins"/>
            <person name="Ann M. McCartney"/>
            <person name="Giulio Formenti"/>
            <person name="Alice Mouton"/>
            <person name="Noel Vella"/>
            <person name="Bjorn M von Reumont"/>
            <person name="Adriana Vella"/>
            <person name="Wilfried Haerty"/>
        </authorList>
    </citation>
    <scope>NUCLEOTIDE SEQUENCE [LARGE SCALE GENOMIC DNA]</scope>
</reference>
<dbReference type="PIRSF" id="PIRSF000019">
    <property type="entry name" value="Bc1_11K"/>
    <property type="match status" value="1"/>
</dbReference>
<keyword evidence="5 9" id="KW-0999">Mitochondrion inner membrane</keyword>
<keyword evidence="12" id="KW-1185">Reference proteome</keyword>
<dbReference type="InterPro" id="IPR036811">
    <property type="entry name" value="Ubol_cytC_Rdtase_hinge_dom_sf"/>
</dbReference>
<evidence type="ECO:0000259" key="10">
    <source>
        <dbReference type="Pfam" id="PF02320"/>
    </source>
</evidence>
<proteinExistence type="inferred from homology"/>